<evidence type="ECO:0000256" key="14">
    <source>
        <dbReference type="ARBA" id="ARBA00023113"/>
    </source>
</evidence>
<keyword evidence="2" id="KW-1188">Viral release from host cell</keyword>
<protein>
    <submittedName>
        <fullName evidence="17">Retrovirus-related Pol polyprotein from transposon TNT 1-94</fullName>
    </submittedName>
</protein>
<evidence type="ECO:0000256" key="6">
    <source>
        <dbReference type="ARBA" id="ARBA00022741"/>
    </source>
</evidence>
<evidence type="ECO:0000259" key="16">
    <source>
        <dbReference type="PROSITE" id="PS50994"/>
    </source>
</evidence>
<dbReference type="SUPFAM" id="SSF53098">
    <property type="entry name" value="Ribonuclease H-like"/>
    <property type="match status" value="1"/>
</dbReference>
<dbReference type="GO" id="GO:0003887">
    <property type="term" value="F:DNA-directed DNA polymerase activity"/>
    <property type="evidence" value="ECO:0007669"/>
    <property type="project" value="UniProtKB-KW"/>
</dbReference>
<dbReference type="GO" id="GO:0015074">
    <property type="term" value="P:DNA integration"/>
    <property type="evidence" value="ECO:0007669"/>
    <property type="project" value="UniProtKB-KW"/>
</dbReference>
<dbReference type="InterPro" id="IPR001584">
    <property type="entry name" value="Integrase_cat-core"/>
</dbReference>
<evidence type="ECO:0000256" key="2">
    <source>
        <dbReference type="ARBA" id="ARBA00022612"/>
    </source>
</evidence>
<evidence type="ECO:0000256" key="9">
    <source>
        <dbReference type="ARBA" id="ARBA00022840"/>
    </source>
</evidence>
<keyword evidence="14" id="KW-0917">Virion maturation</keyword>
<evidence type="ECO:0000313" key="17">
    <source>
        <dbReference type="EMBL" id="GFS60863.1"/>
    </source>
</evidence>
<dbReference type="GO" id="GO:0008233">
    <property type="term" value="F:peptidase activity"/>
    <property type="evidence" value="ECO:0007669"/>
    <property type="project" value="UniProtKB-KW"/>
</dbReference>
<evidence type="ECO:0000256" key="13">
    <source>
        <dbReference type="ARBA" id="ARBA00022932"/>
    </source>
</evidence>
<keyword evidence="13" id="KW-0548">Nucleotidyltransferase</keyword>
<keyword evidence="3" id="KW-0645">Protease</keyword>
<keyword evidence="8" id="KW-0378">Hydrolase</keyword>
<dbReference type="AlphaFoldDB" id="A0A8X6MKB2"/>
<comment type="function">
    <text evidence="1">The aspartyl protease (PR) mediates the proteolytic cleavages of the Gag and Gag-Pol polyproteins after assembly of the VLP.</text>
</comment>
<feature type="domain" description="Integrase catalytic" evidence="16">
    <location>
        <begin position="161"/>
        <end position="325"/>
    </location>
</feature>
<dbReference type="GO" id="GO:0005524">
    <property type="term" value="F:ATP binding"/>
    <property type="evidence" value="ECO:0007669"/>
    <property type="project" value="UniProtKB-KW"/>
</dbReference>
<dbReference type="PANTHER" id="PTHR42648:SF11">
    <property type="entry name" value="TRANSPOSON TY4-P GAG-POL POLYPROTEIN"/>
    <property type="match status" value="1"/>
</dbReference>
<keyword evidence="10" id="KW-0460">Magnesium</keyword>
<keyword evidence="7" id="KW-0255">Endonuclease</keyword>
<dbReference type="Pfam" id="PF25597">
    <property type="entry name" value="SH3_retrovirus"/>
    <property type="match status" value="1"/>
</dbReference>
<dbReference type="Pfam" id="PF22936">
    <property type="entry name" value="Pol_BBD"/>
    <property type="match status" value="1"/>
</dbReference>
<keyword evidence="13" id="KW-0239">DNA-directed DNA polymerase</keyword>
<dbReference type="GO" id="GO:0004519">
    <property type="term" value="F:endonuclease activity"/>
    <property type="evidence" value="ECO:0007669"/>
    <property type="project" value="UniProtKB-KW"/>
</dbReference>
<dbReference type="Proteomes" id="UP000886998">
    <property type="component" value="Unassembled WGS sequence"/>
</dbReference>
<dbReference type="OrthoDB" id="413361at2759"/>
<dbReference type="GO" id="GO:0006310">
    <property type="term" value="P:DNA recombination"/>
    <property type="evidence" value="ECO:0007669"/>
    <property type="project" value="UniProtKB-KW"/>
</dbReference>
<evidence type="ECO:0000256" key="1">
    <source>
        <dbReference type="ARBA" id="ARBA00002180"/>
    </source>
</evidence>
<dbReference type="InterPro" id="IPR054722">
    <property type="entry name" value="PolX-like_BBD"/>
</dbReference>
<keyword evidence="11" id="KW-0229">DNA integration</keyword>
<evidence type="ECO:0000256" key="11">
    <source>
        <dbReference type="ARBA" id="ARBA00022908"/>
    </source>
</evidence>
<keyword evidence="13" id="KW-0808">Transferase</keyword>
<dbReference type="PROSITE" id="PS50994">
    <property type="entry name" value="INTEGRASE"/>
    <property type="match status" value="1"/>
</dbReference>
<gene>
    <name evidence="17" type="primary">POLX_1281</name>
    <name evidence="17" type="ORF">TNIN_83971</name>
</gene>
<keyword evidence="4" id="KW-0540">Nuclease</keyword>
<keyword evidence="18" id="KW-1185">Reference proteome</keyword>
<dbReference type="Gene3D" id="3.30.420.10">
    <property type="entry name" value="Ribonuclease H-like superfamily/Ribonuclease H"/>
    <property type="match status" value="1"/>
</dbReference>
<evidence type="ECO:0000256" key="15">
    <source>
        <dbReference type="ARBA" id="ARBA00023172"/>
    </source>
</evidence>
<organism evidence="17 18">
    <name type="scientific">Trichonephila inaurata madagascariensis</name>
    <dbReference type="NCBI Taxonomy" id="2747483"/>
    <lineage>
        <taxon>Eukaryota</taxon>
        <taxon>Metazoa</taxon>
        <taxon>Ecdysozoa</taxon>
        <taxon>Arthropoda</taxon>
        <taxon>Chelicerata</taxon>
        <taxon>Arachnida</taxon>
        <taxon>Araneae</taxon>
        <taxon>Araneomorphae</taxon>
        <taxon>Entelegynae</taxon>
        <taxon>Araneoidea</taxon>
        <taxon>Nephilidae</taxon>
        <taxon>Trichonephila</taxon>
        <taxon>Trichonephila inaurata</taxon>
    </lineage>
</organism>
<evidence type="ECO:0000256" key="7">
    <source>
        <dbReference type="ARBA" id="ARBA00022759"/>
    </source>
</evidence>
<dbReference type="GO" id="GO:0046872">
    <property type="term" value="F:metal ion binding"/>
    <property type="evidence" value="ECO:0007669"/>
    <property type="project" value="UniProtKB-KW"/>
</dbReference>
<dbReference type="GO" id="GO:0006508">
    <property type="term" value="P:proteolysis"/>
    <property type="evidence" value="ECO:0007669"/>
    <property type="project" value="UniProtKB-KW"/>
</dbReference>
<proteinExistence type="predicted"/>
<accession>A0A8X6MKB2</accession>
<dbReference type="CDD" id="cd09272">
    <property type="entry name" value="RNase_HI_RT_Ty1"/>
    <property type="match status" value="1"/>
</dbReference>
<dbReference type="PANTHER" id="PTHR42648">
    <property type="entry name" value="TRANSPOSASE, PUTATIVE-RELATED"/>
    <property type="match status" value="1"/>
</dbReference>
<name>A0A8X6MKB2_9ARAC</name>
<dbReference type="InterPro" id="IPR057670">
    <property type="entry name" value="SH3_retrovirus"/>
</dbReference>
<dbReference type="EMBL" id="BMAV01027615">
    <property type="protein sequence ID" value="GFS60863.1"/>
    <property type="molecule type" value="Genomic_DNA"/>
</dbReference>
<comment type="caution">
    <text evidence="17">The sequence shown here is derived from an EMBL/GenBank/DDBJ whole genome shotgun (WGS) entry which is preliminary data.</text>
</comment>
<evidence type="ECO:0000313" key="18">
    <source>
        <dbReference type="Proteomes" id="UP000886998"/>
    </source>
</evidence>
<keyword evidence="5" id="KW-0479">Metal-binding</keyword>
<dbReference type="InterPro" id="IPR036397">
    <property type="entry name" value="RNaseH_sf"/>
</dbReference>
<evidence type="ECO:0000256" key="10">
    <source>
        <dbReference type="ARBA" id="ARBA00022842"/>
    </source>
</evidence>
<keyword evidence="15" id="KW-0233">DNA recombination</keyword>
<sequence>MSTLPSEYFEFKSVWESEPIDERSVNKLTEKLRLIEMRLHPNGSSCQGFWKKESKPKVDGDAFVCTVEDVPESEVWIANSGVSVHMTKHKNYFVDFTQFNSPKPVYVGDSDAIMAYGHGTAHIRDILSKYQIKSNVKDSKICDGCCCGKQCRRPFGTRKQRATTPGKLINIDVCGPMQQQSLGGAKFYVCFKDDFPKYRRVIFMQPKNEVSKCLETFLNEAKNAGHMVKEVLSDGEGEVINSTVKSILEKFGISSCKSMPYTPQQNGAAKRENRTIVECARSIIYATNLPLKLWAEAEVISIHHLRVFGTECFVHVPQQKRRKWDKKSVKGVFVGYSGEKDGYRIWIRDQNKVTLSRDAIFQNEKSSCVPVVSSTDIQDSDMEIVKKPLQTSDPDVEKEIEEILCSAEDREETLAEHSSRNLRDRSMLKMPAKFDNFVLLAEHIEPETYKEAMASEDRDSDYAGDPLTRRSTSGMVFKYNGGAIAWRIQRQNCIALSTTEAEFIVASQAAKEAI</sequence>
<evidence type="ECO:0000256" key="12">
    <source>
        <dbReference type="ARBA" id="ARBA00022918"/>
    </source>
</evidence>
<dbReference type="InterPro" id="IPR039537">
    <property type="entry name" value="Retrotran_Ty1/copia-like"/>
</dbReference>
<evidence type="ECO:0000256" key="8">
    <source>
        <dbReference type="ARBA" id="ARBA00022801"/>
    </source>
</evidence>
<keyword evidence="12" id="KW-0695">RNA-directed DNA polymerase</keyword>
<keyword evidence="6" id="KW-0547">Nucleotide-binding</keyword>
<evidence type="ECO:0000256" key="3">
    <source>
        <dbReference type="ARBA" id="ARBA00022670"/>
    </source>
</evidence>
<keyword evidence="9" id="KW-0067">ATP-binding</keyword>
<dbReference type="GO" id="GO:0003964">
    <property type="term" value="F:RNA-directed DNA polymerase activity"/>
    <property type="evidence" value="ECO:0007669"/>
    <property type="project" value="UniProtKB-KW"/>
</dbReference>
<evidence type="ECO:0000256" key="5">
    <source>
        <dbReference type="ARBA" id="ARBA00022723"/>
    </source>
</evidence>
<evidence type="ECO:0000256" key="4">
    <source>
        <dbReference type="ARBA" id="ARBA00022722"/>
    </source>
</evidence>
<dbReference type="GO" id="GO:0003676">
    <property type="term" value="F:nucleic acid binding"/>
    <property type="evidence" value="ECO:0007669"/>
    <property type="project" value="InterPro"/>
</dbReference>
<reference evidence="17" key="1">
    <citation type="submission" date="2020-08" db="EMBL/GenBank/DDBJ databases">
        <title>Multicomponent nature underlies the extraordinary mechanical properties of spider dragline silk.</title>
        <authorList>
            <person name="Kono N."/>
            <person name="Nakamura H."/>
            <person name="Mori M."/>
            <person name="Yoshida Y."/>
            <person name="Ohtoshi R."/>
            <person name="Malay A.D."/>
            <person name="Moran D.A.P."/>
            <person name="Tomita M."/>
            <person name="Numata K."/>
            <person name="Arakawa K."/>
        </authorList>
    </citation>
    <scope>NUCLEOTIDE SEQUENCE</scope>
</reference>
<dbReference type="InterPro" id="IPR012337">
    <property type="entry name" value="RNaseH-like_sf"/>
</dbReference>